<gene>
    <name evidence="1" type="ORF">I8752_18780</name>
</gene>
<name>A0A8J7LGD7_9NOST</name>
<keyword evidence="2" id="KW-1185">Reference proteome</keyword>
<sequence length="190" mass="21929">MTNIGSYKVKVRIKLAIEEIAMLSQAEKHDMPTNWSFNWLNLWKNTDFECQNIVKLVYNNEIWGLVRYGLYPYPGIPCYLEIEQLEAHPISRGKTAKRFIEPIGKWLIWYTVKVALKFCKTELEDPLIVLVALDTAMSYYSDKVQMEYLGTATIAPGEDGCAFRFLRNAAVTFCDQQESLRGVPKLYGQQ</sequence>
<organism evidence="1 2">
    <name type="scientific">Dendronalium phyllosphericum CENA369</name>
    <dbReference type="NCBI Taxonomy" id="1725256"/>
    <lineage>
        <taxon>Bacteria</taxon>
        <taxon>Bacillati</taxon>
        <taxon>Cyanobacteriota</taxon>
        <taxon>Cyanophyceae</taxon>
        <taxon>Nostocales</taxon>
        <taxon>Nostocaceae</taxon>
        <taxon>Dendronalium</taxon>
        <taxon>Dendronalium phyllosphericum</taxon>
    </lineage>
</organism>
<dbReference type="EMBL" id="JAECZA010000097">
    <property type="protein sequence ID" value="MBH8575023.1"/>
    <property type="molecule type" value="Genomic_DNA"/>
</dbReference>
<evidence type="ECO:0000313" key="1">
    <source>
        <dbReference type="EMBL" id="MBH8575023.1"/>
    </source>
</evidence>
<comment type="caution">
    <text evidence="1">The sequence shown here is derived from an EMBL/GenBank/DDBJ whole genome shotgun (WGS) entry which is preliminary data.</text>
</comment>
<evidence type="ECO:0000313" key="2">
    <source>
        <dbReference type="Proteomes" id="UP000662314"/>
    </source>
</evidence>
<dbReference type="AlphaFoldDB" id="A0A8J7LGD7"/>
<protein>
    <submittedName>
        <fullName evidence="1">Uncharacterized protein</fullName>
    </submittedName>
</protein>
<accession>A0A8J7LGD7</accession>
<reference evidence="1 2" key="1">
    <citation type="journal article" date="2021" name="Int. J. Syst. Evol. Microbiol.">
        <title>Amazonocrinis nigriterrae gen. nov., sp. nov., Atlanticothrix silvestris gen. nov., sp. nov. and Dendronalium phyllosphericum gen. nov., sp. nov., nostocacean cyanobacteria from Brazilian environments.</title>
        <authorList>
            <person name="Alvarenga D.O."/>
            <person name="Andreote A.P.D."/>
            <person name="Branco L.H.Z."/>
            <person name="Delbaje E."/>
            <person name="Cruz R.B."/>
            <person name="Varani A.M."/>
            <person name="Fiore M.F."/>
        </authorList>
    </citation>
    <scope>NUCLEOTIDE SEQUENCE [LARGE SCALE GENOMIC DNA]</scope>
    <source>
        <strain evidence="1 2">CENA369</strain>
    </source>
</reference>
<proteinExistence type="predicted"/>
<dbReference type="Proteomes" id="UP000662314">
    <property type="component" value="Unassembled WGS sequence"/>
</dbReference>